<evidence type="ECO:0000313" key="2">
    <source>
        <dbReference type="Proteomes" id="UP001364764"/>
    </source>
</evidence>
<sequence>MSTTQYNWTRYCYPRGKDPNSFLHDGFLVDPDESFTAQQHPELVTLSELQDQQCLILLGEPGSGKSTVFAEMKDQLENTNSYVIFVDLKKITTDQFLNNSIMNNEKYADWKQEQNSKLYLVFDSFDEGFMQLQVLCNLLEDILDQLDVSRLYLRIACRTGAFPSGLEYNLECKFSKGNVHFYRLAPLREKDVKEASINHEHASQTFVSQVKKHRIEALASRPVTLHMLLNTWNDQPIVKKELYDRGCYKLCEEVNPDRRAKRFIAGRLSVAQKLEYAAKLAAVCMLTNRHIIHTGLEGGAHQIGTIQLRDMQSEYDTRVITEADWNEVLTTGLFVDNGPEQLTWAHKSYEEFLAGYYLNKRRLKTKQLLNLFIHPGDSEGRFIPQLHQTAAWLGEYSTPFLDELVRRQPNLLFLCDRFQVTVDTKKKFVSSILYKSDQTYSEQYWDLEFIKDLKNPETLDIVNRCLSDSSTSDLAKRRALNIAYYCDMVESVSTILDCLQRWEGDLLDDAFHVLYKLCPDEQLQAMKYFLDHHTSNSDHLCFLLLQRLYPDYLTLMELLEYMLDLLVDKDSASSYIRSIVQALSLGDLGMLSDTLLDTPKYAKRRNSSFVYREVYADLANRMNESEAELLHRFVRLEECMKQNFLTSNSKLEVAPVTKEKSSAKKWLPSRPVFQHEVVLELLDQMKNEQTNVWGSLTKLLNPRDWGNWFHNKPSDFLQYLGWKKVNDDTRVRIIQAAKQFIVTPPPVIENMDRFGYMLNMLDAIQLVFMKDKAFLDTLSPEVANRCSDAVTDPQISNYVDGVEIVKLFHRLYREVTLDGIFRYVRHLSWGWGARYTVTNQLVNCWDEHTASRLLTLMKDETLKLDAFGLIISILLEQRHPTIKQIISSLVEKGRNPSNANVRERSSEVVAILLDFSEDAGWAILQPILIEDTAFGQSIIKRYMATFRNYSFLKIWPPQAIAELFEWLKAKGNIHSFASDELEAMLLEELRDRKTEESYRQIKFLSEQFPDSERVQWLWFSIRNDYLQTTWNAPLPEAIVKMIDSQKKMPIFNARQLIEVIKEILEDYEKELHSDNPIIFTMWNKNGDKQVPKTENEFSDLIKARLADKLLEYGIIVSREVEQSRSDYEGGRKGERIDIKVDLCTTQKETISLLIEVKGCWNRTLMTAMEKQLVSRYMENQHCDYGIYLIGWFLCEGWKDPTDIRLKTTPDMQINDAKQFFNQQAESLSFKFNKHVSSYVFDATIRS</sequence>
<proteinExistence type="predicted"/>
<reference evidence="1 2" key="1">
    <citation type="submission" date="2024-02" db="EMBL/GenBank/DDBJ databases">
        <title>Complete sequences of two Paenibacillus sp. strains and one Lysinibacillus strain isolated from the environment on STAA medium highlight biotechnological potential.</title>
        <authorList>
            <person name="Attere S.A."/>
            <person name="Piche L.C."/>
            <person name="Intertaglia L."/>
            <person name="Lami R."/>
            <person name="Charette S.J."/>
            <person name="Vincent A.T."/>
        </authorList>
    </citation>
    <scope>NUCLEOTIDE SEQUENCE [LARGE SCALE GENOMIC DNA]</scope>
    <source>
        <strain evidence="1 2">Y5S-7</strain>
    </source>
</reference>
<evidence type="ECO:0000313" key="1">
    <source>
        <dbReference type="EMBL" id="WWP19925.1"/>
    </source>
</evidence>
<organism evidence="1 2">
    <name type="scientific">Paenibacillus amylolyticus</name>
    <dbReference type="NCBI Taxonomy" id="1451"/>
    <lineage>
        <taxon>Bacteria</taxon>
        <taxon>Bacillati</taxon>
        <taxon>Bacillota</taxon>
        <taxon>Bacilli</taxon>
        <taxon>Bacillales</taxon>
        <taxon>Paenibacillaceae</taxon>
        <taxon>Paenibacillus</taxon>
    </lineage>
</organism>
<gene>
    <name evidence="1" type="ORF">V6668_26350</name>
</gene>
<protein>
    <recommendedName>
        <fullName evidence="3">ATP-binding protein</fullName>
    </recommendedName>
</protein>
<dbReference type="SUPFAM" id="SSF52540">
    <property type="entry name" value="P-loop containing nucleoside triphosphate hydrolases"/>
    <property type="match status" value="1"/>
</dbReference>
<dbReference type="EMBL" id="CP145892">
    <property type="protein sequence ID" value="WWP19925.1"/>
    <property type="molecule type" value="Genomic_DNA"/>
</dbReference>
<evidence type="ECO:0008006" key="3">
    <source>
        <dbReference type="Google" id="ProtNLM"/>
    </source>
</evidence>
<dbReference type="Gene3D" id="3.40.50.300">
    <property type="entry name" value="P-loop containing nucleotide triphosphate hydrolases"/>
    <property type="match status" value="1"/>
</dbReference>
<dbReference type="AlphaFoldDB" id="A0ABD8AQP7"/>
<dbReference type="InterPro" id="IPR027417">
    <property type="entry name" value="P-loop_NTPase"/>
</dbReference>
<accession>A0ABD8AQP7</accession>
<dbReference type="GeneID" id="93479069"/>
<dbReference type="RefSeq" id="WP_338707087.1">
    <property type="nucleotide sequence ID" value="NZ_CP145892.1"/>
</dbReference>
<dbReference type="Proteomes" id="UP001364764">
    <property type="component" value="Chromosome"/>
</dbReference>
<name>A0ABD8AQP7_PAEAM</name>